<accession>A0A5P9NNX6</accession>
<feature type="chain" id="PRO_5025046170" evidence="1">
    <location>
        <begin position="21"/>
        <end position="157"/>
    </location>
</feature>
<keyword evidence="3" id="KW-1185">Reference proteome</keyword>
<proteinExistence type="predicted"/>
<sequence>MNYLKYFCVAVACSVTSAWLAVGLVGGESDAPSIPADSILERVHSNAEAIRDLETRLSLPVANNNIVEPSVPAALDIDSLESRLVGLENVVQALSVDVVRVDSVEGNGIGVLAEHFSSSLDNSYHAGYEAEERFASASGGGITGIQSLSTRLLNQQS</sequence>
<organism evidence="2 3">
    <name type="scientific">Halioglobus maricola</name>
    <dbReference type="NCBI Taxonomy" id="2601894"/>
    <lineage>
        <taxon>Bacteria</taxon>
        <taxon>Pseudomonadati</taxon>
        <taxon>Pseudomonadota</taxon>
        <taxon>Gammaproteobacteria</taxon>
        <taxon>Cellvibrionales</taxon>
        <taxon>Halieaceae</taxon>
        <taxon>Halioglobus</taxon>
    </lineage>
</organism>
<dbReference type="KEGG" id="halc:EY643_18895"/>
<name>A0A5P9NNX6_9GAMM</name>
<protein>
    <submittedName>
        <fullName evidence="2">Uncharacterized protein</fullName>
    </submittedName>
</protein>
<reference evidence="2 3" key="1">
    <citation type="submission" date="2019-02" db="EMBL/GenBank/DDBJ databases">
        <authorList>
            <person name="Li S.-H."/>
        </authorList>
    </citation>
    <scope>NUCLEOTIDE SEQUENCE [LARGE SCALE GENOMIC DNA]</scope>
    <source>
        <strain evidence="2 3">IMCC14385</strain>
    </source>
</reference>
<gene>
    <name evidence="2" type="ORF">EY643_18895</name>
</gene>
<dbReference type="RefSeq" id="WP_153240720.1">
    <property type="nucleotide sequence ID" value="NZ_CP036422.1"/>
</dbReference>
<dbReference type="Proteomes" id="UP000326287">
    <property type="component" value="Chromosome"/>
</dbReference>
<feature type="signal peptide" evidence="1">
    <location>
        <begin position="1"/>
        <end position="20"/>
    </location>
</feature>
<keyword evidence="1" id="KW-0732">Signal</keyword>
<evidence type="ECO:0000313" key="3">
    <source>
        <dbReference type="Proteomes" id="UP000326287"/>
    </source>
</evidence>
<evidence type="ECO:0000313" key="2">
    <source>
        <dbReference type="EMBL" id="QFU77573.1"/>
    </source>
</evidence>
<dbReference type="EMBL" id="CP036422">
    <property type="protein sequence ID" value="QFU77573.1"/>
    <property type="molecule type" value="Genomic_DNA"/>
</dbReference>
<evidence type="ECO:0000256" key="1">
    <source>
        <dbReference type="SAM" id="SignalP"/>
    </source>
</evidence>
<dbReference type="AlphaFoldDB" id="A0A5P9NNX6"/>